<evidence type="ECO:0000256" key="1">
    <source>
        <dbReference type="SAM" id="SignalP"/>
    </source>
</evidence>
<evidence type="ECO:0000313" key="3">
    <source>
        <dbReference type="Proteomes" id="UP000014227"/>
    </source>
</evidence>
<dbReference type="RefSeq" id="WP_016481503.1">
    <property type="nucleotide sequence ID" value="NC_021487.1"/>
</dbReference>
<keyword evidence="3" id="KW-1185">Reference proteome</keyword>
<accession>S0ES85</accession>
<dbReference type="HOGENOM" id="CLU_267831_0_0_0"/>
<sequence>MGLMRRLSLSLIGVLAVLQGVRASANPAIQQPRDGHVISIEALGKTGHYIGFEVFENGKPIVPVHFTSEGVIFAPHADVIRHGDLSRLVFPSLKTVPNSGLQLSHSRIEVTLRAGHFPKVFFDLTVAHFSPTEWQQKVGKQPFHFLKILMPSALLWQHGGWLNATPRADLFPLLLDVHGGTPELSAYPYNREWSTTPPVSAQPLPLTGLWDPEHGLYAAWDFQEARLTDNSERDIASGFCNRLITPTNGEVPPTDALKEGVNDDGESALTPLQRRERNADREGRSKFVALVYPYGGLGYQQCVYPTDGAHIASFADLVFSRSLGPTADPNSFNWQRWWRNPFVRARLPRVPTTVDLSYIGAAGHMNNPPEAPGGSLLAGPEGNFQIPGSLLIDGWYWHNESAVAAPVKQGDSTRIEALEREAAIFLKYTKRFSVNGKPCAYWEKPLVGRWTDPWGGQPVTTLHNANGFAAARLLLDLYHYVGKKEYLPYVEGAYNWATQMVWTRCEFADVPSSPFAIGATLPIAFLLDYYFTFKNDPAHHTRAVQALELARSYVYRYMVMWTADSRRDDSVSSAFLWEPNSGRDWTGAACANEVFWDLDTLAQVAVHTGDPILMWALQGSLSRWYRLYQDNYHSSLNDYLPSEFAEEYGLAPGSPFYPGHHAHYGFGVDFAMMDPVGDTVVRVLAGEKAAMAFDRDGSQLRLARYVCTGDGDFAFRLVGEPSGPFGVTITFPYGDLSAKPIVVRSPNGDERAIEVQRDPKALWTVVVRGVYVGDTVIVGHPDLAHAKPLPTKPPLTAAEAPIAAQAYAPFVSLPLSTDTTLPTSWSDKQAFAGLWVGLKWIDWVPFVRSEGPLRGASKPVRWARPLEGLQDVYLLYTALPQGQDTAVAPQVLLENGQQAKPIYATPALAWEAWPPVMSARLLLAGYEVPVGQRVVGIDPNGRTVIAAVGLPSGASQAVADQVAKAMQQDVQRWEAMLRFERIADSIRALASQVPQGAFAILPYTQNSSSVVNLLDFGDFRSRCDQLTPEQLVNPQIFNAEKYKAVFDLDGEDYLDTVHQPHDAAEALQSYLQQGGTLVLLTGLPYPLYYAQASGQLSHADPLLPRLGLPLYNAIETMPQDRLEVQEIEGQHVLTDLPQRFAYPDGDPRLRSVDLTSLPAGATLEPIYRVVGASGKDYGVAAALVTLPPGPDGKRGRILYISDVLLHDDRYSPLILEAVVRWVVQGAAGS</sequence>
<proteinExistence type="predicted"/>
<dbReference type="PATRIC" id="fig|1303518.3.peg.101"/>
<dbReference type="KEGG" id="ccz:CCALI_00100"/>
<protein>
    <submittedName>
        <fullName evidence="2">Uncharacterized protein</fullName>
    </submittedName>
</protein>
<feature type="chain" id="PRO_5004486019" evidence="1">
    <location>
        <begin position="26"/>
        <end position="1229"/>
    </location>
</feature>
<dbReference type="Proteomes" id="UP000014227">
    <property type="component" value="Chromosome I"/>
</dbReference>
<organism evidence="2 3">
    <name type="scientific">Chthonomonas calidirosea (strain DSM 23976 / ICMP 18418 / T49)</name>
    <dbReference type="NCBI Taxonomy" id="1303518"/>
    <lineage>
        <taxon>Bacteria</taxon>
        <taxon>Bacillati</taxon>
        <taxon>Armatimonadota</taxon>
        <taxon>Chthonomonadia</taxon>
        <taxon>Chthonomonadales</taxon>
        <taxon>Chthonomonadaceae</taxon>
        <taxon>Chthonomonas</taxon>
    </lineage>
</organism>
<gene>
    <name evidence="2" type="ORF">CCALI_00100</name>
</gene>
<dbReference type="InParanoid" id="S0ES85"/>
<reference evidence="3" key="1">
    <citation type="submission" date="2013-03" db="EMBL/GenBank/DDBJ databases">
        <title>Genome sequence of Chthonomonas calidirosea, the first sequenced genome from the Armatimonadetes phylum (formally candidate division OP10).</title>
        <authorList>
            <person name="Lee K.C.Y."/>
            <person name="Morgan X.C."/>
            <person name="Dunfield P.F."/>
            <person name="Tamas I."/>
            <person name="Houghton K.M."/>
            <person name="Vyssotski M."/>
            <person name="Ryan J.L.J."/>
            <person name="Lagutin K."/>
            <person name="McDonald I.R."/>
            <person name="Stott M.B."/>
        </authorList>
    </citation>
    <scope>NUCLEOTIDE SEQUENCE [LARGE SCALE GENOMIC DNA]</scope>
    <source>
        <strain evidence="3">DSM 23976 / ICMP 18418 / T49</strain>
    </source>
</reference>
<keyword evidence="1" id="KW-0732">Signal</keyword>
<feature type="signal peptide" evidence="1">
    <location>
        <begin position="1"/>
        <end position="25"/>
    </location>
</feature>
<dbReference type="AlphaFoldDB" id="S0ES85"/>
<evidence type="ECO:0000313" key="2">
    <source>
        <dbReference type="EMBL" id="CCW33939.1"/>
    </source>
</evidence>
<name>S0ES85_CHTCT</name>
<dbReference type="EMBL" id="HF951689">
    <property type="protein sequence ID" value="CCW33939.1"/>
    <property type="molecule type" value="Genomic_DNA"/>
</dbReference>